<reference evidence="15" key="1">
    <citation type="submission" date="2023-06" db="EMBL/GenBank/DDBJ databases">
        <title>Genome-scale phylogeny and comparative genomics of the fungal order Sordariales.</title>
        <authorList>
            <consortium name="Lawrence Berkeley National Laboratory"/>
            <person name="Hensen N."/>
            <person name="Bonometti L."/>
            <person name="Westerberg I."/>
            <person name="Brannstrom I.O."/>
            <person name="Guillou S."/>
            <person name="Cros-Aarteil S."/>
            <person name="Calhoun S."/>
            <person name="Haridas S."/>
            <person name="Kuo A."/>
            <person name="Mondo S."/>
            <person name="Pangilinan J."/>
            <person name="Riley R."/>
            <person name="Labutti K."/>
            <person name="Andreopoulos B."/>
            <person name="Lipzen A."/>
            <person name="Chen C."/>
            <person name="Yanf M."/>
            <person name="Daum C."/>
            <person name="Ng V."/>
            <person name="Clum A."/>
            <person name="Steindorff A."/>
            <person name="Ohm R."/>
            <person name="Martin F."/>
            <person name="Silar P."/>
            <person name="Natvig D."/>
            <person name="Lalanne C."/>
            <person name="Gautier V."/>
            <person name="Ament-Velasquez S.L."/>
            <person name="Kruys A."/>
            <person name="Hutchinson M.I."/>
            <person name="Powell A.J."/>
            <person name="Barry K."/>
            <person name="Miller A.N."/>
            <person name="Grigoriev I.V."/>
            <person name="Debuchy R."/>
            <person name="Gladieux P."/>
            <person name="Thoren M.H."/>
            <person name="Johannesson H."/>
        </authorList>
    </citation>
    <scope>NUCLEOTIDE SEQUENCE</scope>
    <source>
        <strain evidence="15">SMH4607-1</strain>
    </source>
</reference>
<dbReference type="PANTHER" id="PTHR46828">
    <property type="entry name" value="ENDO-1,4-BETA-XYLANASE A-RELATED"/>
    <property type="match status" value="1"/>
</dbReference>
<keyword evidence="16" id="KW-1185">Reference proteome</keyword>
<evidence type="ECO:0000256" key="12">
    <source>
        <dbReference type="RuleBase" id="RU362015"/>
    </source>
</evidence>
<dbReference type="InterPro" id="IPR035971">
    <property type="entry name" value="CBD_sf"/>
</dbReference>
<dbReference type="Proteomes" id="UP001172102">
    <property type="component" value="Unassembled WGS sequence"/>
</dbReference>
<evidence type="ECO:0000256" key="3">
    <source>
        <dbReference type="ARBA" id="ARBA00007792"/>
    </source>
</evidence>
<dbReference type="SMART" id="SM00236">
    <property type="entry name" value="fCBD"/>
    <property type="match status" value="1"/>
</dbReference>
<dbReference type="Gene3D" id="2.60.120.180">
    <property type="match status" value="1"/>
</dbReference>
<comment type="similarity">
    <text evidence="3 11 12">Belongs to the glycosyl hydrolase 11 (cellulase G) family.</text>
</comment>
<dbReference type="PROSITE" id="PS00777">
    <property type="entry name" value="GH11_2"/>
    <property type="match status" value="1"/>
</dbReference>
<comment type="pathway">
    <text evidence="2 11 12">Glycan degradation; xylan degradation.</text>
</comment>
<comment type="caution">
    <text evidence="15">The sequence shown here is derived from an EMBL/GenBank/DDBJ whole genome shotgun (WGS) entry which is preliminary data.</text>
</comment>
<evidence type="ECO:0000256" key="6">
    <source>
        <dbReference type="ARBA" id="ARBA00022729"/>
    </source>
</evidence>
<dbReference type="AlphaFoldDB" id="A0AA40ASA3"/>
<dbReference type="PANTHER" id="PTHR46828:SF3">
    <property type="entry name" value="ENDO-1,4-BETA-XYLANASE"/>
    <property type="match status" value="1"/>
</dbReference>
<dbReference type="InterPro" id="IPR033119">
    <property type="entry name" value="GH11_AS_2"/>
</dbReference>
<dbReference type="InterPro" id="IPR001137">
    <property type="entry name" value="Glyco_hydro_11"/>
</dbReference>
<dbReference type="GO" id="GO:0031176">
    <property type="term" value="F:endo-1,4-beta-xylanase activity"/>
    <property type="evidence" value="ECO:0007669"/>
    <property type="project" value="UniProtKB-UniRule"/>
</dbReference>
<dbReference type="InterPro" id="IPR013319">
    <property type="entry name" value="GH11/12"/>
</dbReference>
<dbReference type="GO" id="GO:0005576">
    <property type="term" value="C:extracellular region"/>
    <property type="evidence" value="ECO:0007669"/>
    <property type="project" value="InterPro"/>
</dbReference>
<accession>A0AA40ASA3</accession>
<dbReference type="InterPro" id="IPR013320">
    <property type="entry name" value="ConA-like_dom_sf"/>
</dbReference>
<protein>
    <recommendedName>
        <fullName evidence="4 11">Endo-1,4-beta-xylanase</fullName>
        <ecNumber evidence="4 11">3.2.1.8</ecNumber>
    </recommendedName>
</protein>
<dbReference type="PROSITE" id="PS51164">
    <property type="entry name" value="CBM1_2"/>
    <property type="match status" value="1"/>
</dbReference>
<dbReference type="InterPro" id="IPR033123">
    <property type="entry name" value="GH11_dom"/>
</dbReference>
<dbReference type="FunFam" id="2.60.120.180:FF:000001">
    <property type="entry name" value="Endo-1,4-beta-xylanase"/>
    <property type="match status" value="1"/>
</dbReference>
<evidence type="ECO:0000256" key="9">
    <source>
        <dbReference type="ARBA" id="ARBA00023295"/>
    </source>
</evidence>
<dbReference type="SUPFAM" id="SSF49899">
    <property type="entry name" value="Concanavalin A-like lectins/glucanases"/>
    <property type="match status" value="1"/>
</dbReference>
<evidence type="ECO:0000256" key="1">
    <source>
        <dbReference type="ARBA" id="ARBA00000681"/>
    </source>
</evidence>
<dbReference type="PROSITE" id="PS00562">
    <property type="entry name" value="CBM1_1"/>
    <property type="match status" value="1"/>
</dbReference>
<comment type="catalytic activity">
    <reaction evidence="1 11 12">
        <text>Endohydrolysis of (1-&gt;4)-beta-D-xylosidic linkages in xylans.</text>
        <dbReference type="EC" id="3.2.1.8"/>
    </reaction>
</comment>
<dbReference type="Pfam" id="PF00734">
    <property type="entry name" value="CBM_1"/>
    <property type="match status" value="1"/>
</dbReference>
<dbReference type="InterPro" id="IPR000254">
    <property type="entry name" value="CBD"/>
</dbReference>
<evidence type="ECO:0000256" key="4">
    <source>
        <dbReference type="ARBA" id="ARBA00012590"/>
    </source>
</evidence>
<evidence type="ECO:0000256" key="11">
    <source>
        <dbReference type="PROSITE-ProRule" id="PRU01097"/>
    </source>
</evidence>
<dbReference type="EMBL" id="JAUKUA010000003">
    <property type="protein sequence ID" value="KAK0721049.1"/>
    <property type="molecule type" value="Genomic_DNA"/>
</dbReference>
<evidence type="ECO:0000313" key="15">
    <source>
        <dbReference type="EMBL" id="KAK0721049.1"/>
    </source>
</evidence>
<keyword evidence="10 11" id="KW-0624">Polysaccharide degradation</keyword>
<feature type="active site" description="Nucleophile" evidence="11">
    <location>
        <position position="77"/>
    </location>
</feature>
<gene>
    <name evidence="15" type="ORF">B0H67DRAFT_634158</name>
</gene>
<evidence type="ECO:0000259" key="14">
    <source>
        <dbReference type="PROSITE" id="PS51761"/>
    </source>
</evidence>
<dbReference type="SUPFAM" id="SSF57180">
    <property type="entry name" value="Cellulose-binding domain"/>
    <property type="match status" value="1"/>
</dbReference>
<keyword evidence="9 11" id="KW-0326">Glycosidase</keyword>
<dbReference type="PROSITE" id="PS51761">
    <property type="entry name" value="GH11_3"/>
    <property type="match status" value="1"/>
</dbReference>
<dbReference type="PROSITE" id="PS00776">
    <property type="entry name" value="GH11_1"/>
    <property type="match status" value="1"/>
</dbReference>
<feature type="domain" description="GH11" evidence="14">
    <location>
        <begin position="1"/>
        <end position="181"/>
    </location>
</feature>
<dbReference type="GO" id="GO:0030248">
    <property type="term" value="F:cellulose binding"/>
    <property type="evidence" value="ECO:0007669"/>
    <property type="project" value="InterPro"/>
</dbReference>
<feature type="domain" description="CBM1" evidence="13">
    <location>
        <begin position="206"/>
        <end position="242"/>
    </location>
</feature>
<keyword evidence="7 11" id="KW-0378">Hydrolase</keyword>
<dbReference type="InterPro" id="IPR018208">
    <property type="entry name" value="GH11_AS_1"/>
</dbReference>
<evidence type="ECO:0000256" key="10">
    <source>
        <dbReference type="ARBA" id="ARBA00023326"/>
    </source>
</evidence>
<feature type="active site" description="Proton donor" evidence="11">
    <location>
        <position position="168"/>
    </location>
</feature>
<sequence length="242" mass="24690">MITISSIILTTDGGGNAKYTNEAGGQYSASCSGDGNWVGGKGWSTGTSRSINYTATYNPSGNSYLSVYGWTKNPLIEYYVVESFGTYNPSSGATAMGSVTTDGGTYNIYRSQRVSQPSIIGTATFYQYWSVRQSKRAGGTVNMANHFSAWSKAGLTLGTHDYQIVATEGYFSSGSATVNVGAAASGGGGSDTGGGTGGDAGGGSTTCGAKWAQCGGTGWAGATCCASSSTCKVANQYYSQCL</sequence>
<dbReference type="PRINTS" id="PR00911">
    <property type="entry name" value="GLHYDRLASE11"/>
</dbReference>
<proteinExistence type="inferred from homology"/>
<evidence type="ECO:0000313" key="16">
    <source>
        <dbReference type="Proteomes" id="UP001172102"/>
    </source>
</evidence>
<dbReference type="Pfam" id="PF00457">
    <property type="entry name" value="Glyco_hydro_11"/>
    <property type="match status" value="1"/>
</dbReference>
<keyword evidence="6" id="KW-0732">Signal</keyword>
<dbReference type="GO" id="GO:0045493">
    <property type="term" value="P:xylan catabolic process"/>
    <property type="evidence" value="ECO:0007669"/>
    <property type="project" value="UniProtKB-UniRule"/>
</dbReference>
<evidence type="ECO:0000256" key="2">
    <source>
        <dbReference type="ARBA" id="ARBA00004851"/>
    </source>
</evidence>
<dbReference type="EC" id="3.2.1.8" evidence="4 11"/>
<evidence type="ECO:0000256" key="5">
    <source>
        <dbReference type="ARBA" id="ARBA00022651"/>
    </source>
</evidence>
<name>A0AA40ASA3_9PEZI</name>
<evidence type="ECO:0000256" key="8">
    <source>
        <dbReference type="ARBA" id="ARBA00023277"/>
    </source>
</evidence>
<keyword evidence="8 11" id="KW-0119">Carbohydrate metabolism</keyword>
<evidence type="ECO:0000259" key="13">
    <source>
        <dbReference type="PROSITE" id="PS51164"/>
    </source>
</evidence>
<evidence type="ECO:0000256" key="7">
    <source>
        <dbReference type="ARBA" id="ARBA00022801"/>
    </source>
</evidence>
<organism evidence="15 16">
    <name type="scientific">Lasiosphaeris hirsuta</name>
    <dbReference type="NCBI Taxonomy" id="260670"/>
    <lineage>
        <taxon>Eukaryota</taxon>
        <taxon>Fungi</taxon>
        <taxon>Dikarya</taxon>
        <taxon>Ascomycota</taxon>
        <taxon>Pezizomycotina</taxon>
        <taxon>Sordariomycetes</taxon>
        <taxon>Sordariomycetidae</taxon>
        <taxon>Sordariales</taxon>
        <taxon>Lasiosphaeriaceae</taxon>
        <taxon>Lasiosphaeris</taxon>
    </lineage>
</organism>
<keyword evidence="5 11" id="KW-0858">Xylan degradation</keyword>